<proteinExistence type="predicted"/>
<accession>A0A6L6LCA3</accession>
<dbReference type="AlphaFoldDB" id="A0A6L6LCA3"/>
<dbReference type="InterPro" id="IPR018631">
    <property type="entry name" value="AAA-ATPase-like_dom"/>
</dbReference>
<dbReference type="Proteomes" id="UP000478483">
    <property type="component" value="Unassembled WGS sequence"/>
</dbReference>
<dbReference type="EMBL" id="WNAJ01000035">
    <property type="protein sequence ID" value="MTR87002.1"/>
    <property type="molecule type" value="Genomic_DNA"/>
</dbReference>
<evidence type="ECO:0000313" key="3">
    <source>
        <dbReference type="Proteomes" id="UP000478483"/>
    </source>
</evidence>
<dbReference type="Pfam" id="PF09820">
    <property type="entry name" value="AAA-ATPase_like"/>
    <property type="match status" value="1"/>
</dbReference>
<protein>
    <submittedName>
        <fullName evidence="2">AAA family ATPase</fullName>
    </submittedName>
</protein>
<dbReference type="PANTHER" id="PTHR34825:SF1">
    <property type="entry name" value="AAA-ATPASE-LIKE DOMAIN-CONTAINING PROTEIN"/>
    <property type="match status" value="1"/>
</dbReference>
<organism evidence="2 3">
    <name type="scientific">Roseburia intestinalis</name>
    <dbReference type="NCBI Taxonomy" id="166486"/>
    <lineage>
        <taxon>Bacteria</taxon>
        <taxon>Bacillati</taxon>
        <taxon>Bacillota</taxon>
        <taxon>Clostridia</taxon>
        <taxon>Lachnospirales</taxon>
        <taxon>Lachnospiraceae</taxon>
        <taxon>Roseburia</taxon>
    </lineage>
</organism>
<gene>
    <name evidence="2" type="ORF">GMD50_18605</name>
</gene>
<evidence type="ECO:0000259" key="1">
    <source>
        <dbReference type="Pfam" id="PF09820"/>
    </source>
</evidence>
<reference evidence="2 3" key="1">
    <citation type="journal article" date="2019" name="Nat. Med.">
        <title>A library of human gut bacterial isolates paired with longitudinal multiomics data enables mechanistic microbiome research.</title>
        <authorList>
            <person name="Poyet M."/>
            <person name="Groussin M."/>
            <person name="Gibbons S.M."/>
            <person name="Avila-Pacheco J."/>
            <person name="Jiang X."/>
            <person name="Kearney S.M."/>
            <person name="Perrotta A.R."/>
            <person name="Berdy B."/>
            <person name="Zhao S."/>
            <person name="Lieberman T.D."/>
            <person name="Swanson P.K."/>
            <person name="Smith M."/>
            <person name="Roesemann S."/>
            <person name="Alexander J.E."/>
            <person name="Rich S.A."/>
            <person name="Livny J."/>
            <person name="Vlamakis H."/>
            <person name="Clish C."/>
            <person name="Bullock K."/>
            <person name="Deik A."/>
            <person name="Scott J."/>
            <person name="Pierce K.A."/>
            <person name="Xavier R.J."/>
            <person name="Alm E.J."/>
        </authorList>
    </citation>
    <scope>NUCLEOTIDE SEQUENCE [LARGE SCALE GENOMIC DNA]</scope>
    <source>
        <strain evidence="2 3">BIOML-A1</strain>
    </source>
</reference>
<sequence length="218" mass="25581">MSLSFANVKEPTYEMAIQKINLFLSKLYIKHIYILESGILHGSDITFFKKMLTASENINDIDMTLALNQLSRFLYRYYGEKKVIILLDEYDTPLQEAFINGYWDQMGDFTERLFNSTFKANPYMERAIMIGITSMSKETMFSDFHNLNIITTTLDKYVDSFGFTEKEVFEQLDESEDAIWSLLLASGYLKVEKVPYRGKTLKPWYHLCITNLENRYAF</sequence>
<feature type="domain" description="AAA-ATPase-like" evidence="1">
    <location>
        <begin position="4"/>
        <end position="141"/>
    </location>
</feature>
<evidence type="ECO:0000313" key="2">
    <source>
        <dbReference type="EMBL" id="MTR87002.1"/>
    </source>
</evidence>
<name>A0A6L6LCA3_9FIRM</name>
<dbReference type="PANTHER" id="PTHR34825">
    <property type="entry name" value="CONSERVED PROTEIN, WITH A WEAK D-GALACTARATE DEHYDRATASE/ALTRONATE HYDROLASE DOMAIN"/>
    <property type="match status" value="1"/>
</dbReference>
<dbReference type="RefSeq" id="WP_118413507.1">
    <property type="nucleotide sequence ID" value="NZ_QRPI01000031.1"/>
</dbReference>
<comment type="caution">
    <text evidence="2">The sequence shown here is derived from an EMBL/GenBank/DDBJ whole genome shotgun (WGS) entry which is preliminary data.</text>
</comment>